<evidence type="ECO:0000256" key="1">
    <source>
        <dbReference type="SAM" id="SignalP"/>
    </source>
</evidence>
<accession>A4JFV6</accession>
<proteinExistence type="predicted"/>
<feature type="signal peptide" evidence="1">
    <location>
        <begin position="1"/>
        <end position="28"/>
    </location>
</feature>
<keyword evidence="1" id="KW-0732">Signal</keyword>
<feature type="chain" id="PRO_5002671064" description="Lipoprotein" evidence="1">
    <location>
        <begin position="29"/>
        <end position="142"/>
    </location>
</feature>
<sequence length="142" mass="15532">MRRFIALSKASLVLASLTLAMAPALSHAAQKIVDSTQRSEVHCGSGQSVWVMDSKRYDAQNIAHEQRVYFCNGSSYHKPTDEETQGQRKQIDQANARNADLGGASRVLVEYGPASAAQDQSSGTSSTSKTWWDSWLSHFLGV</sequence>
<gene>
    <name evidence="2" type="ordered locus">Bcep1808_2157</name>
</gene>
<name>A4JFV6_BURVG</name>
<evidence type="ECO:0008006" key="4">
    <source>
        <dbReference type="Google" id="ProtNLM"/>
    </source>
</evidence>
<dbReference type="AlphaFoldDB" id="A4JFV6"/>
<evidence type="ECO:0000313" key="3">
    <source>
        <dbReference type="Proteomes" id="UP000002287"/>
    </source>
</evidence>
<reference evidence="3" key="1">
    <citation type="submission" date="2007-03" db="EMBL/GenBank/DDBJ databases">
        <title>Complete sequence of chromosome 1 of Burkholderia vietnamiensis G4.</title>
        <authorList>
            <consortium name="US DOE Joint Genome Institute"/>
            <person name="Copeland A."/>
            <person name="Lucas S."/>
            <person name="Lapidus A."/>
            <person name="Barry K."/>
            <person name="Detter J.C."/>
            <person name="Glavina del Rio T."/>
            <person name="Hammon N."/>
            <person name="Israni S."/>
            <person name="Dalin E."/>
            <person name="Tice H."/>
            <person name="Pitluck S."/>
            <person name="Chain P."/>
            <person name="Malfatti S."/>
            <person name="Shin M."/>
            <person name="Vergez L."/>
            <person name="Schmutz J."/>
            <person name="Larimer F."/>
            <person name="Land M."/>
            <person name="Hauser L."/>
            <person name="Kyrpides N."/>
            <person name="Tiedje J."/>
            <person name="Richardson P."/>
        </authorList>
    </citation>
    <scope>NUCLEOTIDE SEQUENCE [LARGE SCALE GENOMIC DNA]</scope>
    <source>
        <strain evidence="3">G4 / LMG 22486</strain>
    </source>
</reference>
<dbReference type="KEGG" id="bvi:Bcep1808_2157"/>
<dbReference type="Proteomes" id="UP000002287">
    <property type="component" value="Chromosome 1"/>
</dbReference>
<evidence type="ECO:0000313" key="2">
    <source>
        <dbReference type="EMBL" id="ABO55159.1"/>
    </source>
</evidence>
<dbReference type="HOGENOM" id="CLU_1812181_0_0_4"/>
<protein>
    <recommendedName>
        <fullName evidence="4">Lipoprotein</fullName>
    </recommendedName>
</protein>
<organism evidence="2 3">
    <name type="scientific">Burkholderia vietnamiensis (strain G4 / LMG 22486)</name>
    <name type="common">Burkholderia cepacia (strain R1808)</name>
    <dbReference type="NCBI Taxonomy" id="269482"/>
    <lineage>
        <taxon>Bacteria</taxon>
        <taxon>Pseudomonadati</taxon>
        <taxon>Pseudomonadota</taxon>
        <taxon>Betaproteobacteria</taxon>
        <taxon>Burkholderiales</taxon>
        <taxon>Burkholderiaceae</taxon>
        <taxon>Burkholderia</taxon>
        <taxon>Burkholderia cepacia complex</taxon>
    </lineage>
</organism>
<dbReference type="EMBL" id="CP000614">
    <property type="protein sequence ID" value="ABO55159.1"/>
    <property type="molecule type" value="Genomic_DNA"/>
</dbReference>